<dbReference type="EMBL" id="JAMWBK010000005">
    <property type="protein sequence ID" value="KAJ8904706.1"/>
    <property type="molecule type" value="Genomic_DNA"/>
</dbReference>
<dbReference type="SUPFAM" id="SSF159501">
    <property type="entry name" value="EreA/ChaN-like"/>
    <property type="match status" value="1"/>
</dbReference>
<dbReference type="Proteomes" id="UP001157974">
    <property type="component" value="Unassembled WGS sequence"/>
</dbReference>
<gene>
    <name evidence="2" type="ORF">NDN08_001224</name>
</gene>
<evidence type="ECO:0000313" key="2">
    <source>
        <dbReference type="EMBL" id="KAJ8904706.1"/>
    </source>
</evidence>
<organism evidence="2 3">
    <name type="scientific">Rhodosorus marinus</name>
    <dbReference type="NCBI Taxonomy" id="101924"/>
    <lineage>
        <taxon>Eukaryota</taxon>
        <taxon>Rhodophyta</taxon>
        <taxon>Stylonematophyceae</taxon>
        <taxon>Stylonematales</taxon>
        <taxon>Stylonemataceae</taxon>
        <taxon>Rhodosorus</taxon>
    </lineage>
</organism>
<protein>
    <recommendedName>
        <fullName evidence="1">Haem-binding uptake Tiki superfamily ChaN domain-containing protein</fullName>
    </recommendedName>
</protein>
<name>A0AAV8UVY3_9RHOD</name>
<reference evidence="2 3" key="1">
    <citation type="journal article" date="2023" name="Nat. Commun.">
        <title>Origin of minicircular mitochondrial genomes in red algae.</title>
        <authorList>
            <person name="Lee Y."/>
            <person name="Cho C.H."/>
            <person name="Lee Y.M."/>
            <person name="Park S.I."/>
            <person name="Yang J.H."/>
            <person name="West J.A."/>
            <person name="Bhattacharya D."/>
            <person name="Yoon H.S."/>
        </authorList>
    </citation>
    <scope>NUCLEOTIDE SEQUENCE [LARGE SCALE GENOMIC DNA]</scope>
    <source>
        <strain evidence="2 3">CCMP1338</strain>
        <tissue evidence="2">Whole cell</tissue>
    </source>
</reference>
<dbReference type="Pfam" id="PF04187">
    <property type="entry name" value="Cofac_haem_bdg"/>
    <property type="match status" value="1"/>
</dbReference>
<proteinExistence type="predicted"/>
<evidence type="ECO:0000313" key="3">
    <source>
        <dbReference type="Proteomes" id="UP001157974"/>
    </source>
</evidence>
<keyword evidence="3" id="KW-1185">Reference proteome</keyword>
<accession>A0AAV8UVY3</accession>
<dbReference type="AlphaFoldDB" id="A0AAV8UVY3"/>
<comment type="caution">
    <text evidence="2">The sequence shown here is derived from an EMBL/GenBank/DDBJ whole genome shotgun (WGS) entry which is preliminary data.</text>
</comment>
<dbReference type="Gene3D" id="3.40.50.11550">
    <property type="match status" value="1"/>
</dbReference>
<dbReference type="CDD" id="cd14727">
    <property type="entry name" value="ChanN-like"/>
    <property type="match status" value="1"/>
</dbReference>
<dbReference type="InterPro" id="IPR007314">
    <property type="entry name" value="Cofac_haem-bd_dom"/>
</dbReference>
<evidence type="ECO:0000259" key="1">
    <source>
        <dbReference type="Pfam" id="PF04187"/>
    </source>
</evidence>
<feature type="domain" description="Haem-binding uptake Tiki superfamily ChaN" evidence="1">
    <location>
        <begin position="47"/>
        <end position="268"/>
    </location>
</feature>
<sequence>MCVRTKGEDDNVRDGGGSTAVQGGWRAFDAKTGSLIDSMRELLRSKSVERADALLIGETHDDPVAHRLEEELLREAIELPGRKPVLSMESLETDVQLVVDEYLNGTIRESDFKNGARLPFNYDTDYKPLVEMAKENGVNVLASNAPRRYVSLARRVGREGLQAAISTEAQRFLPPLPYAGPSTKYSEKFARTMAVLVRGGKPLAPDMPVPDPPEGMLDSQSLWDASMAYSICSTVSKEKENNLAEQPLIVHIGGVFHVEEGLGIMEHIPNYDDKVQVATVIIKPGNLEKMPDLKGFKEAADFLVITDETVPRSY</sequence>